<evidence type="ECO:0000256" key="2">
    <source>
        <dbReference type="SAM" id="Phobius"/>
    </source>
</evidence>
<gene>
    <name evidence="3" type="ORF">H8D96_06370</name>
</gene>
<protein>
    <submittedName>
        <fullName evidence="3">DUF2333 family protein</fullName>
    </submittedName>
</protein>
<reference evidence="3 4" key="1">
    <citation type="submission" date="2020-08" db="EMBL/GenBank/DDBJ databases">
        <title>Bridging the membrane lipid divide: bacteria of the FCB group superphylum have the potential to synthesize archaeal ether lipids.</title>
        <authorList>
            <person name="Villanueva L."/>
            <person name="Von Meijenfeldt F.A.B."/>
            <person name="Westbye A.B."/>
            <person name="Yadav S."/>
            <person name="Hopmans E.C."/>
            <person name="Dutilh B.E."/>
            <person name="Sinninghe Damste J.S."/>
        </authorList>
    </citation>
    <scope>NUCLEOTIDE SEQUENCE [LARGE SCALE GENOMIC DNA]</scope>
    <source>
        <strain evidence="3">NIOZ-UU17</strain>
    </source>
</reference>
<dbReference type="InterPro" id="IPR016936">
    <property type="entry name" value="UCP029693"/>
</dbReference>
<evidence type="ECO:0000313" key="4">
    <source>
        <dbReference type="Proteomes" id="UP000605201"/>
    </source>
</evidence>
<comment type="caution">
    <text evidence="3">The sequence shown here is derived from an EMBL/GenBank/DDBJ whole genome shotgun (WGS) entry which is preliminary data.</text>
</comment>
<proteinExistence type="predicted"/>
<dbReference type="Pfam" id="PF10095">
    <property type="entry name" value="DUF2333"/>
    <property type="match status" value="2"/>
</dbReference>
<sequence length="423" mass="47296">METSKSNDNNIEATEFKIFAAKRVVAGILLTAVALWVTGSVFGLFDKPAGVEVARQHDTDKTKKEAAHKPDTQPLQKQPETTKHTPAKAKIEYKEGTAGHIASTDLIATSKDTVAGEGVEKEPIEAVHENPQSKEPVHKKPEPAQTAHEKPEAHKPAPSAAAHGVETPTVEKDRPKGVAFMEAMVKPLSYELHDRFWGWRPNDILNFTDNINNFQLGVLEVTRRTVVILTERISRTGSTASFDQNLERAMNWFMIKSDRYWFPSPESKYSAGLNELEIYKEKLEKGTANFHTRTDNLIPLLMAYEDLLGSCDENLVKYKEDDGTPVSYFKSDDYFFYALGVATAMHTILEAIMEDFHTVVESRRGLEVLHHAIESCRLAIEIKPLIITNSSLNGILANHRANMAARISHARFYIGVLIKTLST</sequence>
<evidence type="ECO:0000313" key="3">
    <source>
        <dbReference type="EMBL" id="MBC8431528.1"/>
    </source>
</evidence>
<dbReference type="Proteomes" id="UP000605201">
    <property type="component" value="Unassembled WGS sequence"/>
</dbReference>
<feature type="region of interest" description="Disordered" evidence="1">
    <location>
        <begin position="112"/>
        <end position="172"/>
    </location>
</feature>
<keyword evidence="2" id="KW-1133">Transmembrane helix</keyword>
<evidence type="ECO:0000256" key="1">
    <source>
        <dbReference type="SAM" id="MobiDB-lite"/>
    </source>
</evidence>
<feature type="region of interest" description="Disordered" evidence="1">
    <location>
        <begin position="55"/>
        <end position="86"/>
    </location>
</feature>
<organism evidence="3 4">
    <name type="scientific">Candidatus Desulfatibia vada</name>
    <dbReference type="NCBI Taxonomy" id="2841696"/>
    <lineage>
        <taxon>Bacteria</taxon>
        <taxon>Pseudomonadati</taxon>
        <taxon>Thermodesulfobacteriota</taxon>
        <taxon>Desulfobacteria</taxon>
        <taxon>Desulfobacterales</taxon>
        <taxon>Desulfobacterales incertae sedis</taxon>
        <taxon>Candidatus Desulfatibia</taxon>
    </lineage>
</organism>
<feature type="compositionally biased region" description="Basic and acidic residues" evidence="1">
    <location>
        <begin position="118"/>
        <end position="155"/>
    </location>
</feature>
<accession>A0A8J6TQ08</accession>
<dbReference type="EMBL" id="JACNIG010000152">
    <property type="protein sequence ID" value="MBC8431528.1"/>
    <property type="molecule type" value="Genomic_DNA"/>
</dbReference>
<name>A0A8J6TQ08_9BACT</name>
<feature type="transmembrane region" description="Helical" evidence="2">
    <location>
        <begin position="24"/>
        <end position="45"/>
    </location>
</feature>
<dbReference type="AlphaFoldDB" id="A0A8J6TQ08"/>
<keyword evidence="2" id="KW-0472">Membrane</keyword>
<keyword evidence="2" id="KW-0812">Transmembrane</keyword>
<feature type="compositionally biased region" description="Basic and acidic residues" evidence="1">
    <location>
        <begin position="55"/>
        <end position="71"/>
    </location>
</feature>